<evidence type="ECO:0000256" key="3">
    <source>
        <dbReference type="ARBA" id="ARBA00023123"/>
    </source>
</evidence>
<dbReference type="GO" id="GO:0016020">
    <property type="term" value="C:membrane"/>
    <property type="evidence" value="ECO:0007669"/>
    <property type="project" value="TreeGrafter"/>
</dbReference>
<dbReference type="PROSITE" id="PS51456">
    <property type="entry name" value="MYOSIN_MOTOR"/>
    <property type="match status" value="1"/>
</dbReference>
<dbReference type="OrthoDB" id="6108017at2759"/>
<evidence type="ECO:0000256" key="2">
    <source>
        <dbReference type="ARBA" id="ARBA00022840"/>
    </source>
</evidence>
<dbReference type="EMBL" id="KQ246283">
    <property type="protein sequence ID" value="KNC72953.1"/>
    <property type="molecule type" value="Genomic_DNA"/>
</dbReference>
<feature type="non-terminal residue" evidence="8">
    <location>
        <position position="1"/>
    </location>
</feature>
<keyword evidence="5 6" id="KW-0009">Actin-binding</keyword>
<keyword evidence="4 6" id="KW-0505">Motor protein</keyword>
<name>A0A0L0FA11_9EUKA</name>
<sequence length="122" mass="13542">NGFSDMTSLTRLDEKTVLNNLEKRFKRDITYTYIGSVLVSINPFQAIDGLYDNKARFHEKSLGDQAPHVYAIAEKAYASMLTSAQNQSFVISGESGAGKTETMKQILNYLSEASTRAHEGVE</sequence>
<evidence type="ECO:0000256" key="5">
    <source>
        <dbReference type="ARBA" id="ARBA00023203"/>
    </source>
</evidence>
<dbReference type="AlphaFoldDB" id="A0A0L0FA11"/>
<dbReference type="InterPro" id="IPR001609">
    <property type="entry name" value="Myosin_head_motor_dom-like"/>
</dbReference>
<feature type="non-terminal residue" evidence="8">
    <location>
        <position position="122"/>
    </location>
</feature>
<organism evidence="8 9">
    <name type="scientific">Sphaeroforma arctica JP610</name>
    <dbReference type="NCBI Taxonomy" id="667725"/>
    <lineage>
        <taxon>Eukaryota</taxon>
        <taxon>Ichthyosporea</taxon>
        <taxon>Ichthyophonida</taxon>
        <taxon>Sphaeroforma</taxon>
    </lineage>
</organism>
<dbReference type="Pfam" id="PF00063">
    <property type="entry name" value="Myosin_head"/>
    <property type="match status" value="1"/>
</dbReference>
<keyword evidence="3 6" id="KW-0518">Myosin</keyword>
<keyword evidence="2 6" id="KW-0067">ATP-binding</keyword>
<dbReference type="PANTHER" id="PTHR13140">
    <property type="entry name" value="MYOSIN"/>
    <property type="match status" value="1"/>
</dbReference>
<dbReference type="GO" id="GO:0005737">
    <property type="term" value="C:cytoplasm"/>
    <property type="evidence" value="ECO:0007669"/>
    <property type="project" value="TreeGrafter"/>
</dbReference>
<proteinExistence type="inferred from homology"/>
<dbReference type="GO" id="GO:0051015">
    <property type="term" value="F:actin filament binding"/>
    <property type="evidence" value="ECO:0007669"/>
    <property type="project" value="TreeGrafter"/>
</dbReference>
<dbReference type="GO" id="GO:0000146">
    <property type="term" value="F:microfilament motor activity"/>
    <property type="evidence" value="ECO:0007669"/>
    <property type="project" value="TreeGrafter"/>
</dbReference>
<dbReference type="GeneID" id="25914990"/>
<protein>
    <recommendedName>
        <fullName evidence="7">Myosin motor domain-containing protein</fullName>
    </recommendedName>
</protein>
<accession>A0A0L0FA11</accession>
<dbReference type="PANTHER" id="PTHR13140:SF706">
    <property type="entry name" value="DILUTE CLASS UNCONVENTIONAL MYOSIN, ISOFORM C"/>
    <property type="match status" value="1"/>
</dbReference>
<dbReference type="SUPFAM" id="SSF52540">
    <property type="entry name" value="P-loop containing nucleoside triphosphate hydrolases"/>
    <property type="match status" value="1"/>
</dbReference>
<dbReference type="GO" id="GO:0005524">
    <property type="term" value="F:ATP binding"/>
    <property type="evidence" value="ECO:0007669"/>
    <property type="project" value="UniProtKB-UniRule"/>
</dbReference>
<dbReference type="RefSeq" id="XP_014146855.1">
    <property type="nucleotide sequence ID" value="XM_014291380.1"/>
</dbReference>
<evidence type="ECO:0000313" key="8">
    <source>
        <dbReference type="EMBL" id="KNC72953.1"/>
    </source>
</evidence>
<gene>
    <name evidence="8" type="ORF">SARC_14486</name>
</gene>
<evidence type="ECO:0000256" key="4">
    <source>
        <dbReference type="ARBA" id="ARBA00023175"/>
    </source>
</evidence>
<comment type="similarity">
    <text evidence="6">Belongs to the TRAFAC class myosin-kinesin ATPase superfamily. Myosin family.</text>
</comment>
<evidence type="ECO:0000256" key="1">
    <source>
        <dbReference type="ARBA" id="ARBA00022741"/>
    </source>
</evidence>
<dbReference type="InterPro" id="IPR027417">
    <property type="entry name" value="P-loop_NTPase"/>
</dbReference>
<dbReference type="GO" id="GO:0007015">
    <property type="term" value="P:actin filament organization"/>
    <property type="evidence" value="ECO:0007669"/>
    <property type="project" value="TreeGrafter"/>
</dbReference>
<dbReference type="PRINTS" id="PR00193">
    <property type="entry name" value="MYOSINHEAVY"/>
</dbReference>
<comment type="caution">
    <text evidence="6">Lacks conserved residue(s) required for the propagation of feature annotation.</text>
</comment>
<keyword evidence="9" id="KW-1185">Reference proteome</keyword>
<evidence type="ECO:0000256" key="6">
    <source>
        <dbReference type="PROSITE-ProRule" id="PRU00782"/>
    </source>
</evidence>
<dbReference type="eggNOG" id="KOG4229">
    <property type="taxonomic scope" value="Eukaryota"/>
</dbReference>
<dbReference type="Proteomes" id="UP000054560">
    <property type="component" value="Unassembled WGS sequence"/>
</dbReference>
<reference evidence="8 9" key="1">
    <citation type="submission" date="2011-02" db="EMBL/GenBank/DDBJ databases">
        <title>The Genome Sequence of Sphaeroforma arctica JP610.</title>
        <authorList>
            <consortium name="The Broad Institute Genome Sequencing Platform"/>
            <person name="Russ C."/>
            <person name="Cuomo C."/>
            <person name="Young S.K."/>
            <person name="Zeng Q."/>
            <person name="Gargeya S."/>
            <person name="Alvarado L."/>
            <person name="Berlin A."/>
            <person name="Chapman S.B."/>
            <person name="Chen Z."/>
            <person name="Freedman E."/>
            <person name="Gellesch M."/>
            <person name="Goldberg J."/>
            <person name="Griggs A."/>
            <person name="Gujja S."/>
            <person name="Heilman E."/>
            <person name="Heiman D."/>
            <person name="Howarth C."/>
            <person name="Mehta T."/>
            <person name="Neiman D."/>
            <person name="Pearson M."/>
            <person name="Roberts A."/>
            <person name="Saif S."/>
            <person name="Shea T."/>
            <person name="Shenoy N."/>
            <person name="Sisk P."/>
            <person name="Stolte C."/>
            <person name="Sykes S."/>
            <person name="White J."/>
            <person name="Yandava C."/>
            <person name="Burger G."/>
            <person name="Gray M.W."/>
            <person name="Holland P.W.H."/>
            <person name="King N."/>
            <person name="Lang F.B.F."/>
            <person name="Roger A.J."/>
            <person name="Ruiz-Trillo I."/>
            <person name="Haas B."/>
            <person name="Nusbaum C."/>
            <person name="Birren B."/>
        </authorList>
    </citation>
    <scope>NUCLEOTIDE SEQUENCE [LARGE SCALE GENOMIC DNA]</scope>
    <source>
        <strain evidence="8 9">JP610</strain>
    </source>
</reference>
<evidence type="ECO:0000259" key="7">
    <source>
        <dbReference type="PROSITE" id="PS51456"/>
    </source>
</evidence>
<feature type="binding site" evidence="6">
    <location>
        <begin position="93"/>
        <end position="100"/>
    </location>
    <ligand>
        <name>ATP</name>
        <dbReference type="ChEBI" id="CHEBI:30616"/>
    </ligand>
</feature>
<dbReference type="GO" id="GO:0016459">
    <property type="term" value="C:myosin complex"/>
    <property type="evidence" value="ECO:0007669"/>
    <property type="project" value="UniProtKB-KW"/>
</dbReference>
<dbReference type="InterPro" id="IPR036961">
    <property type="entry name" value="Kinesin_motor_dom_sf"/>
</dbReference>
<dbReference type="STRING" id="667725.A0A0L0FA11"/>
<keyword evidence="1 6" id="KW-0547">Nucleotide-binding</keyword>
<evidence type="ECO:0000313" key="9">
    <source>
        <dbReference type="Proteomes" id="UP000054560"/>
    </source>
</evidence>
<feature type="domain" description="Myosin motor" evidence="7">
    <location>
        <begin position="1"/>
        <end position="122"/>
    </location>
</feature>
<dbReference type="Gene3D" id="3.40.850.10">
    <property type="entry name" value="Kinesin motor domain"/>
    <property type="match status" value="1"/>
</dbReference>